<keyword evidence="2" id="KW-1185">Reference proteome</keyword>
<reference evidence="1 2" key="1">
    <citation type="submission" date="2022-03" db="EMBL/GenBank/DDBJ databases">
        <title>Genome data of Colletotrichum spp.</title>
        <authorList>
            <person name="Utami Y.D."/>
            <person name="Hiruma K."/>
        </authorList>
    </citation>
    <scope>NUCLEOTIDE SEQUENCE [LARGE SCALE GENOMIC DNA]</scope>
    <source>
        <strain evidence="1 2">MAFF 239500</strain>
    </source>
</reference>
<name>A0AA37P7R0_9PEZI</name>
<accession>A0AA37P7R0</accession>
<comment type="caution">
    <text evidence="1">The sequence shown here is derived from an EMBL/GenBank/DDBJ whole genome shotgun (WGS) entry which is preliminary data.</text>
</comment>
<dbReference type="EMBL" id="BQXU01000012">
    <property type="protein sequence ID" value="GKT45214.1"/>
    <property type="molecule type" value="Genomic_DNA"/>
</dbReference>
<dbReference type="GeneID" id="73326197"/>
<organism evidence="1 2">
    <name type="scientific">Colletotrichum spaethianum</name>
    <dbReference type="NCBI Taxonomy" id="700344"/>
    <lineage>
        <taxon>Eukaryota</taxon>
        <taxon>Fungi</taxon>
        <taxon>Dikarya</taxon>
        <taxon>Ascomycota</taxon>
        <taxon>Pezizomycotina</taxon>
        <taxon>Sordariomycetes</taxon>
        <taxon>Hypocreomycetidae</taxon>
        <taxon>Glomerellales</taxon>
        <taxon>Glomerellaceae</taxon>
        <taxon>Colletotrichum</taxon>
        <taxon>Colletotrichum spaethianum species complex</taxon>
    </lineage>
</organism>
<evidence type="ECO:0000313" key="2">
    <source>
        <dbReference type="Proteomes" id="UP001055115"/>
    </source>
</evidence>
<dbReference type="RefSeq" id="XP_049127564.1">
    <property type="nucleotide sequence ID" value="XM_049271607.1"/>
</dbReference>
<evidence type="ECO:0000313" key="1">
    <source>
        <dbReference type="EMBL" id="GKT45214.1"/>
    </source>
</evidence>
<protein>
    <submittedName>
        <fullName evidence="1">Uncharacterized protein</fullName>
    </submittedName>
</protein>
<proteinExistence type="predicted"/>
<dbReference type="AlphaFoldDB" id="A0AA37P7R0"/>
<dbReference type="Proteomes" id="UP001055115">
    <property type="component" value="Unassembled WGS sequence"/>
</dbReference>
<sequence length="72" mass="8172">MPKAGERIHRPPVRDATHTTHLIVSVGMPRELRAQSLIVLRRSPESSPVRKFSFKAGSSRQCLPRVLLWTDL</sequence>
<gene>
    <name evidence="1" type="ORF">ColSpa_05395</name>
</gene>